<name>A0A9D9EEE6_9BACT</name>
<organism evidence="1 2">
    <name type="scientific">Candidatus Cryptobacteroides merdavium</name>
    <dbReference type="NCBI Taxonomy" id="2840769"/>
    <lineage>
        <taxon>Bacteria</taxon>
        <taxon>Pseudomonadati</taxon>
        <taxon>Bacteroidota</taxon>
        <taxon>Bacteroidia</taxon>
        <taxon>Bacteroidales</taxon>
        <taxon>Candidatus Cryptobacteroides</taxon>
    </lineage>
</organism>
<reference evidence="1" key="2">
    <citation type="journal article" date="2021" name="PeerJ">
        <title>Extensive microbial diversity within the chicken gut microbiome revealed by metagenomics and culture.</title>
        <authorList>
            <person name="Gilroy R."/>
            <person name="Ravi A."/>
            <person name="Getino M."/>
            <person name="Pursley I."/>
            <person name="Horton D.L."/>
            <person name="Alikhan N.F."/>
            <person name="Baker D."/>
            <person name="Gharbi K."/>
            <person name="Hall N."/>
            <person name="Watson M."/>
            <person name="Adriaenssens E.M."/>
            <person name="Foster-Nyarko E."/>
            <person name="Jarju S."/>
            <person name="Secka A."/>
            <person name="Antonio M."/>
            <person name="Oren A."/>
            <person name="Chaudhuri R.R."/>
            <person name="La Ragione R."/>
            <person name="Hildebrand F."/>
            <person name="Pallen M.J."/>
        </authorList>
    </citation>
    <scope>NUCLEOTIDE SEQUENCE</scope>
    <source>
        <strain evidence="1">D5-748</strain>
    </source>
</reference>
<gene>
    <name evidence="1" type="ORF">IAC23_04500</name>
</gene>
<evidence type="ECO:0000313" key="2">
    <source>
        <dbReference type="Proteomes" id="UP000823619"/>
    </source>
</evidence>
<comment type="caution">
    <text evidence="1">The sequence shown here is derived from an EMBL/GenBank/DDBJ whole genome shotgun (WGS) entry which is preliminary data.</text>
</comment>
<proteinExistence type="predicted"/>
<accession>A0A9D9EEE6</accession>
<protein>
    <submittedName>
        <fullName evidence="1">Uncharacterized protein</fullName>
    </submittedName>
</protein>
<dbReference type="Proteomes" id="UP000823619">
    <property type="component" value="Unassembled WGS sequence"/>
</dbReference>
<dbReference type="AlphaFoldDB" id="A0A9D9EEE6"/>
<dbReference type="EMBL" id="JADIMO010000051">
    <property type="protein sequence ID" value="MBO8444941.1"/>
    <property type="molecule type" value="Genomic_DNA"/>
</dbReference>
<evidence type="ECO:0000313" key="1">
    <source>
        <dbReference type="EMBL" id="MBO8444941.1"/>
    </source>
</evidence>
<reference evidence="1" key="1">
    <citation type="submission" date="2020-10" db="EMBL/GenBank/DDBJ databases">
        <authorList>
            <person name="Gilroy R."/>
        </authorList>
    </citation>
    <scope>NUCLEOTIDE SEQUENCE</scope>
    <source>
        <strain evidence="1">D5-748</strain>
    </source>
</reference>
<sequence length="99" mass="11124">MEKEACIPFVYSTSFPEITSSEFRGWIIHLICLAGESSFVYNRKYLHLRQCDALVLSRPDLVSDIVCSEALQVEFIAAPSRFLYSLMPLSEKDAVDGSA</sequence>